<feature type="region of interest" description="Disordered" evidence="1">
    <location>
        <begin position="875"/>
        <end position="935"/>
    </location>
</feature>
<dbReference type="AlphaFoldDB" id="A0AAD4D730"/>
<feature type="compositionally biased region" description="Gly residues" evidence="1">
    <location>
        <begin position="711"/>
        <end position="738"/>
    </location>
</feature>
<feature type="compositionally biased region" description="Gly residues" evidence="1">
    <location>
        <begin position="756"/>
        <end position="779"/>
    </location>
</feature>
<feature type="region of interest" description="Disordered" evidence="1">
    <location>
        <begin position="401"/>
        <end position="445"/>
    </location>
</feature>
<reference evidence="2" key="1">
    <citation type="journal article" date="2020" name="Fungal Divers.">
        <title>Resolving the Mortierellaceae phylogeny through synthesis of multi-gene phylogenetics and phylogenomics.</title>
        <authorList>
            <person name="Vandepol N."/>
            <person name="Liber J."/>
            <person name="Desiro A."/>
            <person name="Na H."/>
            <person name="Kennedy M."/>
            <person name="Barry K."/>
            <person name="Grigoriev I.V."/>
            <person name="Miller A.N."/>
            <person name="O'Donnell K."/>
            <person name="Stajich J.E."/>
            <person name="Bonito G."/>
        </authorList>
    </citation>
    <scope>NUCLEOTIDE SEQUENCE</scope>
    <source>
        <strain evidence="2">NRRL 28262</strain>
    </source>
</reference>
<feature type="compositionally biased region" description="Basic and acidic residues" evidence="1">
    <location>
        <begin position="410"/>
        <end position="423"/>
    </location>
</feature>
<protein>
    <submittedName>
        <fullName evidence="2">Uncharacterized protein</fullName>
    </submittedName>
</protein>
<accession>A0AAD4D730</accession>
<feature type="compositionally biased region" description="Basic residues" evidence="1">
    <location>
        <begin position="904"/>
        <end position="914"/>
    </location>
</feature>
<organism evidence="2 3">
    <name type="scientific">Linnemannia exigua</name>
    <dbReference type="NCBI Taxonomy" id="604196"/>
    <lineage>
        <taxon>Eukaryota</taxon>
        <taxon>Fungi</taxon>
        <taxon>Fungi incertae sedis</taxon>
        <taxon>Mucoromycota</taxon>
        <taxon>Mortierellomycotina</taxon>
        <taxon>Mortierellomycetes</taxon>
        <taxon>Mortierellales</taxon>
        <taxon>Mortierellaceae</taxon>
        <taxon>Linnemannia</taxon>
    </lineage>
</organism>
<comment type="caution">
    <text evidence="2">The sequence shown here is derived from an EMBL/GenBank/DDBJ whole genome shotgun (WGS) entry which is preliminary data.</text>
</comment>
<sequence>MLYDDDFDLEPCSMWTSFMNAALHFSRVTLDLTPFTQVPQYSVPFAAGDHQTGGSVILNTWAPKDQNIGEINSNLQLLRQEDQEALGNESSVPDTWLEQALREATAHIVEPPQDATGSAWRLVGTKKGYGDESTAVLPAPATSTTSTVTTTTSITTTQPRSICKIIFVLADPETGFQGNKNADGDTTMEEEDDADESWFYGGQDIRALLYETVRSMETSIKKRNINIHLDLIRIATSQRHARSDIIMEQISRTCTASVYTVISEDELSPVRALTNYFLLQNSDVKVLRVHDMAFAESSRKEVAEFFHKSDHIGPTAVRKTDSEGEQNTMSILQQTTSSIKNVIDANYARVINHSRARVHLLTDKDPSDSIVTRAILSHAGRVFIHCIPTEFEDGMPKREAELKPVQGKESGPHNNERSRREDSAMPEDSTTSYSSSTVSDIMRRPLVDKTPTPAVLDFIKNIVRPNSVRPKVDWVGGGFVELTPPALKTTAAVQFKAKGGGGGGVKSHARKDQATVGVDMAVVHSTRKLDLETRWLVQWQGERVHPILPEHNVLLEQVRTMICKANVHSTAGIVTVLEKLIADARPTVLPGPIGIPENLPPNQHKIVQQAVQTSQQSQQHQDQSIRESAQAILADLWMVGQRFKSVSPSHAVLAKEIGEMVAPTGVDHNTVKLTYIAPVLRAFQQAKEIDPTIGITNMPDGGSPNPNQGHGQWGGRGGGNIGGGGIRGGRGGMQGGARFGDNNNNRNNANNNNRRGGFGGPGGGIPGGFRNSGGGGGGANAVNPQGSNIASSNTEEILSDPSLPLCSMSGRTQPVPYLETAPPTREEIENGDQAYLSELGEEGSLLRTYWGPRGAQGSSVAAIVNSMTSLDSTTLLEPAGAAPPPPPLIVGPGSGQDLASIHAGKQHQRRLKRPRLQDFAGRTPVKEYGGFSRGS</sequence>
<proteinExistence type="predicted"/>
<dbReference type="Proteomes" id="UP001194580">
    <property type="component" value="Unassembled WGS sequence"/>
</dbReference>
<feature type="compositionally biased region" description="Low complexity" evidence="1">
    <location>
        <begin position="739"/>
        <end position="755"/>
    </location>
</feature>
<evidence type="ECO:0000313" key="2">
    <source>
        <dbReference type="EMBL" id="KAG0270727.1"/>
    </source>
</evidence>
<keyword evidence="3" id="KW-1185">Reference proteome</keyword>
<feature type="compositionally biased region" description="Low complexity" evidence="1">
    <location>
        <begin position="429"/>
        <end position="439"/>
    </location>
</feature>
<gene>
    <name evidence="2" type="ORF">BGZ95_001599</name>
</gene>
<evidence type="ECO:0000256" key="1">
    <source>
        <dbReference type="SAM" id="MobiDB-lite"/>
    </source>
</evidence>
<feature type="region of interest" description="Disordered" evidence="1">
    <location>
        <begin position="698"/>
        <end position="822"/>
    </location>
</feature>
<feature type="compositionally biased region" description="Polar residues" evidence="1">
    <location>
        <begin position="787"/>
        <end position="796"/>
    </location>
</feature>
<evidence type="ECO:0000313" key="3">
    <source>
        <dbReference type="Proteomes" id="UP001194580"/>
    </source>
</evidence>
<name>A0AAD4D730_9FUNG</name>
<dbReference type="EMBL" id="JAAAIL010001325">
    <property type="protein sequence ID" value="KAG0270727.1"/>
    <property type="molecule type" value="Genomic_DNA"/>
</dbReference>